<proteinExistence type="inferred from homology"/>
<evidence type="ECO:0000256" key="8">
    <source>
        <dbReference type="ARBA" id="ARBA00022832"/>
    </source>
</evidence>
<dbReference type="FunFam" id="1.20.140.10:FF:000010">
    <property type="entry name" value="Acyl-coenzyme A oxidase"/>
    <property type="match status" value="1"/>
</dbReference>
<feature type="domain" description="Acyl-CoA oxidase/dehydrogenase middle" evidence="16">
    <location>
        <begin position="131"/>
        <end position="240"/>
    </location>
</feature>
<dbReference type="FunFam" id="2.40.110.10:FF:000005">
    <property type="entry name" value="Acyl-coenzyme A oxidase"/>
    <property type="match status" value="1"/>
</dbReference>
<evidence type="ECO:0000256" key="2">
    <source>
        <dbReference type="ARBA" id="ARBA00001974"/>
    </source>
</evidence>
<dbReference type="InterPro" id="IPR012258">
    <property type="entry name" value="Acyl-CoA_oxidase"/>
</dbReference>
<dbReference type="InterPro" id="IPR002655">
    <property type="entry name" value="Acyl-CoA_oxidase_C"/>
</dbReference>
<keyword evidence="9" id="KW-0560">Oxidoreductase</keyword>
<reference evidence="18 19" key="1">
    <citation type="submission" date="2015-10" db="EMBL/GenBank/DDBJ databases">
        <title>Genome analyses suggest a sexual origin of heterokaryosis in a supposedly ancient asexual fungus.</title>
        <authorList>
            <person name="Ropars J."/>
            <person name="Sedzielewska K."/>
            <person name="Noel J."/>
            <person name="Charron P."/>
            <person name="Farinelli L."/>
            <person name="Marton T."/>
            <person name="Kruger M."/>
            <person name="Pelin A."/>
            <person name="Brachmann A."/>
            <person name="Corradi N."/>
        </authorList>
    </citation>
    <scope>NUCLEOTIDE SEQUENCE [LARGE SCALE GENOMIC DNA]</scope>
    <source>
        <strain evidence="18 19">A4</strain>
    </source>
</reference>
<feature type="active site" description="Proton acceptor" evidence="13">
    <location>
        <position position="413"/>
    </location>
</feature>
<dbReference type="FunFam" id="1.20.140.10:FF:000007">
    <property type="entry name" value="Acyl-coenzyme A oxidase"/>
    <property type="match status" value="1"/>
</dbReference>
<evidence type="ECO:0000256" key="3">
    <source>
        <dbReference type="ARBA" id="ARBA00004275"/>
    </source>
</evidence>
<dbReference type="InterPro" id="IPR009100">
    <property type="entry name" value="AcylCoA_DH/oxidase_NM_dom_sf"/>
</dbReference>
<evidence type="ECO:0000256" key="7">
    <source>
        <dbReference type="ARBA" id="ARBA00022827"/>
    </source>
</evidence>
<evidence type="ECO:0000256" key="13">
    <source>
        <dbReference type="PIRSR" id="PIRSR000168-1"/>
    </source>
</evidence>
<evidence type="ECO:0000256" key="9">
    <source>
        <dbReference type="ARBA" id="ARBA00023002"/>
    </source>
</evidence>
<evidence type="ECO:0000256" key="10">
    <source>
        <dbReference type="ARBA" id="ARBA00023098"/>
    </source>
</evidence>
<evidence type="ECO:0000256" key="14">
    <source>
        <dbReference type="PIRSR" id="PIRSR000168-2"/>
    </source>
</evidence>
<feature type="binding site" evidence="14">
    <location>
        <position position="135"/>
    </location>
    <ligand>
        <name>FAD</name>
        <dbReference type="ChEBI" id="CHEBI:57692"/>
    </ligand>
</feature>
<evidence type="ECO:0000259" key="17">
    <source>
        <dbReference type="Pfam" id="PF22924"/>
    </source>
</evidence>
<comment type="pathway">
    <text evidence="4">Lipid metabolism; peroxisomal fatty acid beta-oxidation.</text>
</comment>
<dbReference type="PIRSF" id="PIRSF000168">
    <property type="entry name" value="Acyl-CoA_oxidase"/>
    <property type="match status" value="1"/>
</dbReference>
<dbReference type="EMBL" id="LLXI01000315">
    <property type="protein sequence ID" value="PKY44329.1"/>
    <property type="molecule type" value="Genomic_DNA"/>
</dbReference>
<protein>
    <recommendedName>
        <fullName evidence="12">Acyl-coenzyme A oxidase</fullName>
    </recommendedName>
</protein>
<keyword evidence="7 12" id="KW-0274">FAD</keyword>
<dbReference type="GO" id="GO:0005504">
    <property type="term" value="F:fatty acid binding"/>
    <property type="evidence" value="ECO:0007669"/>
    <property type="project" value="TreeGrafter"/>
</dbReference>
<keyword evidence="8" id="KW-0276">Fatty acid metabolism</keyword>
<dbReference type="InterPro" id="IPR006091">
    <property type="entry name" value="Acyl-CoA_Oxase/DH_mid-dom"/>
</dbReference>
<evidence type="ECO:0000256" key="12">
    <source>
        <dbReference type="PIRNR" id="PIRNR000168"/>
    </source>
</evidence>
<evidence type="ECO:0000256" key="4">
    <source>
        <dbReference type="ARBA" id="ARBA00004846"/>
    </source>
</evidence>
<dbReference type="Pfam" id="PF22924">
    <property type="entry name" value="ACOX_C_alpha1"/>
    <property type="match status" value="1"/>
</dbReference>
<evidence type="ECO:0000259" key="16">
    <source>
        <dbReference type="Pfam" id="PF02770"/>
    </source>
</evidence>
<feature type="domain" description="Acyl-CoA oxidase C-terminal" evidence="15">
    <location>
        <begin position="454"/>
        <end position="596"/>
    </location>
</feature>
<comment type="similarity">
    <text evidence="5 12">Belongs to the acyl-CoA oxidase family.</text>
</comment>
<dbReference type="Gene3D" id="2.40.110.10">
    <property type="entry name" value="Butyryl-CoA Dehydrogenase, subunit A, domain 2"/>
    <property type="match status" value="1"/>
</dbReference>
<dbReference type="OrthoDB" id="538336at2759"/>
<dbReference type="AlphaFoldDB" id="A0A2I1GCH3"/>
<dbReference type="SUPFAM" id="SSF56645">
    <property type="entry name" value="Acyl-CoA dehydrogenase NM domain-like"/>
    <property type="match status" value="1"/>
</dbReference>
<sequence length="624" mass="69639">MSKQQATSQDFAAIQHHLAHDNHANRKAMLDFIANDPIYIPRYNNKLEFERELALQRLKKLADKGFISVFDFEKNPLNIFAAHEIAGMVDGSMGTKMTVQWNLFGGSVIKLGTERHRNLLPGVDNMHDIGCFALTELGYGNNAVEMETIAIYDDNKREFIINTPTPLAQKYWITNSAVHAKWSVVFAQTIIRGKNEGIHAILVRIREEDMKPSKGVVIEDMGVKFECNGVDNGKLWFKNVRVPVQNLLNRFSDIDENNNFSSVVKNRRDRFLKVADQLLSGRLAIASLNLGGTKTCISIAFSYASTRLAVGPNGKSDTPILDYQLQQRALLPLLATTIALNIGLNHCKVRWLEQTDRDVPEVVRLCCVIKPLVTWHYERVASICRERCGGQGYLSVNRFGSFIGFSHAGMTAEGDNSVLMQKVSKELLAGVQSGSVKLPVVSDADSAQSWDISNLDNQLKLFRLREQLLVKELGAKMNKKTSSGVSVFEAWMKQESDTIQALARAHGDRIVLEQVVVSIQKLTGGSSKILADVARLYALTQIDANLSWYIINRLISVQAAATVQPLIREIVKDLAPYNKQLISVLGVDPRILYAPIANDWVKYNETDNQGELLKDLSVGMQSKL</sequence>
<dbReference type="VEuPathDB" id="FungiDB:RhiirA1_372199"/>
<dbReference type="GO" id="GO:0005777">
    <property type="term" value="C:peroxisome"/>
    <property type="evidence" value="ECO:0007669"/>
    <property type="project" value="UniProtKB-SubCell"/>
</dbReference>
<dbReference type="GO" id="GO:0071949">
    <property type="term" value="F:FAD binding"/>
    <property type="evidence" value="ECO:0007669"/>
    <property type="project" value="InterPro"/>
</dbReference>
<dbReference type="InterPro" id="IPR036250">
    <property type="entry name" value="AcylCo_DH-like_C"/>
</dbReference>
<name>A0A2I1GCH3_9GLOM</name>
<dbReference type="Gene3D" id="1.20.140.10">
    <property type="entry name" value="Butyryl-CoA Dehydrogenase, subunit A, domain 3"/>
    <property type="match status" value="2"/>
</dbReference>
<comment type="cofactor">
    <cofactor evidence="2">
        <name>FAD</name>
        <dbReference type="ChEBI" id="CHEBI:57692"/>
    </cofactor>
</comment>
<gene>
    <name evidence="18" type="ORF">RhiirA4_541769</name>
</gene>
<dbReference type="PANTHER" id="PTHR10909">
    <property type="entry name" value="ELECTRON TRANSPORT OXIDOREDUCTASE"/>
    <property type="match status" value="1"/>
</dbReference>
<organism evidence="18 19">
    <name type="scientific">Rhizophagus irregularis</name>
    <dbReference type="NCBI Taxonomy" id="588596"/>
    <lineage>
        <taxon>Eukaryota</taxon>
        <taxon>Fungi</taxon>
        <taxon>Fungi incertae sedis</taxon>
        <taxon>Mucoromycota</taxon>
        <taxon>Glomeromycotina</taxon>
        <taxon>Glomeromycetes</taxon>
        <taxon>Glomerales</taxon>
        <taxon>Glomeraceae</taxon>
        <taxon>Rhizophagus</taxon>
    </lineage>
</organism>
<dbReference type="InterPro" id="IPR055060">
    <property type="entry name" value="ACOX_C_alpha1"/>
</dbReference>
<evidence type="ECO:0000256" key="1">
    <source>
        <dbReference type="ARBA" id="ARBA00001201"/>
    </source>
</evidence>
<evidence type="ECO:0000256" key="5">
    <source>
        <dbReference type="ARBA" id="ARBA00006288"/>
    </source>
</evidence>
<dbReference type="SUPFAM" id="SSF47203">
    <property type="entry name" value="Acyl-CoA dehydrogenase C-terminal domain-like"/>
    <property type="match status" value="2"/>
</dbReference>
<keyword evidence="19" id="KW-1185">Reference proteome</keyword>
<keyword evidence="11" id="KW-0576">Peroxisome</keyword>
<evidence type="ECO:0000259" key="15">
    <source>
        <dbReference type="Pfam" id="PF01756"/>
    </source>
</evidence>
<comment type="caution">
    <text evidence="18">The sequence shown here is derived from an EMBL/GenBank/DDBJ whole genome shotgun (WGS) entry which is preliminary data.</text>
</comment>
<accession>A0A2I1GCH3</accession>
<dbReference type="GO" id="GO:0033540">
    <property type="term" value="P:fatty acid beta-oxidation using acyl-CoA oxidase"/>
    <property type="evidence" value="ECO:0007669"/>
    <property type="project" value="UniProtKB-UniPathway"/>
</dbReference>
<dbReference type="GO" id="GO:0055088">
    <property type="term" value="P:lipid homeostasis"/>
    <property type="evidence" value="ECO:0007669"/>
    <property type="project" value="TreeGrafter"/>
</dbReference>
<comment type="subcellular location">
    <subcellularLocation>
        <location evidence="3">Peroxisome</location>
    </subcellularLocation>
</comment>
<dbReference type="Proteomes" id="UP000234323">
    <property type="component" value="Unassembled WGS sequence"/>
</dbReference>
<dbReference type="UniPathway" id="UPA00661"/>
<comment type="catalytic activity">
    <reaction evidence="1">
        <text>a 2,3-saturated acyl-CoA + O2 = a (2E)-enoyl-CoA + H2O2</text>
        <dbReference type="Rhea" id="RHEA:38959"/>
        <dbReference type="ChEBI" id="CHEBI:15379"/>
        <dbReference type="ChEBI" id="CHEBI:16240"/>
        <dbReference type="ChEBI" id="CHEBI:58856"/>
        <dbReference type="ChEBI" id="CHEBI:65111"/>
        <dbReference type="EC" id="1.3.3.6"/>
    </reaction>
</comment>
<evidence type="ECO:0000313" key="19">
    <source>
        <dbReference type="Proteomes" id="UP000234323"/>
    </source>
</evidence>
<keyword evidence="6 12" id="KW-0285">Flavoprotein</keyword>
<dbReference type="VEuPathDB" id="FungiDB:RhiirFUN_015470"/>
<feature type="domain" description="Acyl-CoA oxidase C-alpha1" evidence="17">
    <location>
        <begin position="278"/>
        <end position="428"/>
    </location>
</feature>
<dbReference type="GO" id="GO:0003997">
    <property type="term" value="F:acyl-CoA oxidase activity"/>
    <property type="evidence" value="ECO:0007669"/>
    <property type="project" value="UniProtKB-EC"/>
</dbReference>
<evidence type="ECO:0000256" key="11">
    <source>
        <dbReference type="ARBA" id="ARBA00023140"/>
    </source>
</evidence>
<evidence type="ECO:0000256" key="6">
    <source>
        <dbReference type="ARBA" id="ARBA00022630"/>
    </source>
</evidence>
<dbReference type="PANTHER" id="PTHR10909:SF382">
    <property type="entry name" value="ACYL-COENZYME A OXIDASE"/>
    <property type="match status" value="1"/>
</dbReference>
<keyword evidence="10" id="KW-0443">Lipid metabolism</keyword>
<dbReference type="Pfam" id="PF02770">
    <property type="entry name" value="Acyl-CoA_dh_M"/>
    <property type="match status" value="1"/>
</dbReference>
<dbReference type="InterPro" id="IPR046373">
    <property type="entry name" value="Acyl-CoA_Oxase/DH_mid-dom_sf"/>
</dbReference>
<evidence type="ECO:0000313" key="18">
    <source>
        <dbReference type="EMBL" id="PKY44329.1"/>
    </source>
</evidence>
<dbReference type="Pfam" id="PF01756">
    <property type="entry name" value="ACOX"/>
    <property type="match status" value="1"/>
</dbReference>
<dbReference type="VEuPathDB" id="FungiDB:FUN_019002"/>